<dbReference type="SUPFAM" id="SSF51735">
    <property type="entry name" value="NAD(P)-binding Rossmann-fold domains"/>
    <property type="match status" value="1"/>
</dbReference>
<feature type="binding site" evidence="9">
    <location>
        <position position="287"/>
    </location>
    <ligand>
        <name>1-deoxy-D-xylulose 5-phosphate</name>
        <dbReference type="ChEBI" id="CHEBI:57792"/>
    </ligand>
</feature>
<dbReference type="NCBIfam" id="TIGR00243">
    <property type="entry name" value="Dxr"/>
    <property type="match status" value="1"/>
</dbReference>
<dbReference type="InterPro" id="IPR013512">
    <property type="entry name" value="DXP_reductoisomerase_N"/>
</dbReference>
<evidence type="ECO:0000259" key="11">
    <source>
        <dbReference type="Pfam" id="PF02670"/>
    </source>
</evidence>
<evidence type="ECO:0000313" key="14">
    <source>
        <dbReference type="EMBL" id="GAA3810476.1"/>
    </source>
</evidence>
<dbReference type="PANTHER" id="PTHR30525">
    <property type="entry name" value="1-DEOXY-D-XYLULOSE 5-PHOSPHATE REDUCTOISOMERASE"/>
    <property type="match status" value="1"/>
</dbReference>
<evidence type="ECO:0000256" key="2">
    <source>
        <dbReference type="ARBA" id="ARBA00006825"/>
    </source>
</evidence>
<feature type="binding site" evidence="9">
    <location>
        <position position="265"/>
    </location>
    <ligand>
        <name>1-deoxy-D-xylulose 5-phosphate</name>
        <dbReference type="ChEBI" id="CHEBI:57792"/>
    </ligand>
</feature>
<evidence type="ECO:0000256" key="7">
    <source>
        <dbReference type="ARBA" id="ARBA00023229"/>
    </source>
</evidence>
<feature type="compositionally biased region" description="Low complexity" evidence="10">
    <location>
        <begin position="15"/>
        <end position="43"/>
    </location>
</feature>
<dbReference type="PANTHER" id="PTHR30525:SF0">
    <property type="entry name" value="1-DEOXY-D-XYLULOSE 5-PHOSPHATE REDUCTOISOMERASE, CHLOROPLASTIC"/>
    <property type="match status" value="1"/>
</dbReference>
<dbReference type="InterPro" id="IPR036291">
    <property type="entry name" value="NAD(P)-bd_dom_sf"/>
</dbReference>
<evidence type="ECO:0000259" key="12">
    <source>
        <dbReference type="Pfam" id="PF08436"/>
    </source>
</evidence>
<evidence type="ECO:0000256" key="6">
    <source>
        <dbReference type="ARBA" id="ARBA00023211"/>
    </source>
</evidence>
<dbReference type="Proteomes" id="UP001500888">
    <property type="component" value="Unassembled WGS sequence"/>
</dbReference>
<comment type="pathway">
    <text evidence="1 9">Isoprenoid biosynthesis; isopentenyl diphosphate biosynthesis via DXP pathway; isopentenyl diphosphate from 1-deoxy-D-xylulose 5-phosphate: step 1/6.</text>
</comment>
<feature type="binding site" evidence="9">
    <location>
        <position position="77"/>
    </location>
    <ligand>
        <name>NADPH</name>
        <dbReference type="ChEBI" id="CHEBI:57783"/>
    </ligand>
</feature>
<comment type="caution">
    <text evidence="14">The sequence shown here is derived from an EMBL/GenBank/DDBJ whole genome shotgun (WGS) entry which is preliminary data.</text>
</comment>
<sequence length="451" mass="46501">MGSMQTPLADPVPHAGQADPAGAPGEAELAGTAGRAGRAGTGRPSERPGAAGPSQLVRPAELPGPAEPRSIVLLGSTGSVGTQALDVIERDPGHFRVAGLVAGGGQVDLLARQVERFRPEVVAVADERAVPALREAIGSVPILAGPEGVAEVAAWPCDIVLNGITGAVGLTSTLAALEAGRVLALANKESLIIGGPLVKRLAGPGQILPVDSEHSALAQCLWAAGPSGYDPEAVRQLIVTASGGPFRGRKRSDLARVTPGQALKHPTWDMGTVITLNSATLVNKGLEVIEANLLFDIPFDRIVVVVHPQSVIHSMVEFVDGSTIAQASPPDMRLPISLTLGWPSRIPGAARAVDWTTAHTWTFEPLDDEAFPSVALARHVGSQGGTAPAVYNAANEVCLDAFLAGRLPFLGIVDTVAAVVGEHTVSPADTVEEVLDADAWARTRARELTAG</sequence>
<feature type="binding site" evidence="9">
    <location>
        <position position="283"/>
    </location>
    <ligand>
        <name>1-deoxy-D-xylulose 5-phosphate</name>
        <dbReference type="ChEBI" id="CHEBI:57792"/>
    </ligand>
</feature>
<feature type="binding site" evidence="9">
    <location>
        <position position="287"/>
    </location>
    <ligand>
        <name>Mn(2+)</name>
        <dbReference type="ChEBI" id="CHEBI:29035"/>
    </ligand>
</feature>
<evidence type="ECO:0000256" key="10">
    <source>
        <dbReference type="SAM" id="MobiDB-lite"/>
    </source>
</evidence>
<keyword evidence="5 9" id="KW-0560">Oxidoreductase</keyword>
<dbReference type="Pfam" id="PF08436">
    <property type="entry name" value="DXP_redisom_C"/>
    <property type="match status" value="1"/>
</dbReference>
<feature type="binding site" evidence="9">
    <location>
        <position position="213"/>
    </location>
    <ligand>
        <name>Mn(2+)</name>
        <dbReference type="ChEBI" id="CHEBI:29035"/>
    </ligand>
</feature>
<evidence type="ECO:0000256" key="3">
    <source>
        <dbReference type="ARBA" id="ARBA00022723"/>
    </source>
</evidence>
<organism evidence="14 15">
    <name type="scientific">Sphaerisporangium flaviroseum</name>
    <dbReference type="NCBI Taxonomy" id="509199"/>
    <lineage>
        <taxon>Bacteria</taxon>
        <taxon>Bacillati</taxon>
        <taxon>Actinomycetota</taxon>
        <taxon>Actinomycetes</taxon>
        <taxon>Streptosporangiales</taxon>
        <taxon>Streptosporangiaceae</taxon>
        <taxon>Sphaerisporangium</taxon>
    </lineage>
</organism>
<dbReference type="SUPFAM" id="SSF55347">
    <property type="entry name" value="Glyceraldehyde-3-phosphate dehydrogenase-like, C-terminal domain"/>
    <property type="match status" value="1"/>
</dbReference>
<keyword evidence="3 9" id="KW-0479">Metal-binding</keyword>
<protein>
    <recommendedName>
        <fullName evidence="9">1-deoxy-D-xylulose 5-phosphate reductoisomerase</fullName>
        <shortName evidence="9">DXP reductoisomerase</shortName>
        <ecNumber evidence="9">1.1.1.267</ecNumber>
    </recommendedName>
    <alternativeName>
        <fullName evidence="9">1-deoxyxylulose-5-phosphate reductoisomerase</fullName>
    </alternativeName>
    <alternativeName>
        <fullName evidence="9">2-C-methyl-D-erythritol 4-phosphate synthase</fullName>
    </alternativeName>
</protein>
<feature type="binding site" evidence="9">
    <location>
        <position position="189"/>
    </location>
    <ligand>
        <name>NADPH</name>
        <dbReference type="ChEBI" id="CHEBI:57783"/>
    </ligand>
</feature>
<feature type="binding site" evidence="9">
    <location>
        <position position="271"/>
    </location>
    <ligand>
        <name>NADPH</name>
        <dbReference type="ChEBI" id="CHEBI:57783"/>
    </ligand>
</feature>
<feature type="domain" description="DXP reductoisomerase C-terminal" evidence="13">
    <location>
        <begin position="328"/>
        <end position="443"/>
    </location>
</feature>
<feature type="binding site" evidence="9">
    <location>
        <position position="78"/>
    </location>
    <ligand>
        <name>NADPH</name>
        <dbReference type="ChEBI" id="CHEBI:57783"/>
    </ligand>
</feature>
<comment type="catalytic activity">
    <reaction evidence="8">
        <text>2-C-methyl-D-erythritol 4-phosphate + NADP(+) = 1-deoxy-D-xylulose 5-phosphate + NADPH + H(+)</text>
        <dbReference type="Rhea" id="RHEA:13717"/>
        <dbReference type="ChEBI" id="CHEBI:15378"/>
        <dbReference type="ChEBI" id="CHEBI:57783"/>
        <dbReference type="ChEBI" id="CHEBI:57792"/>
        <dbReference type="ChEBI" id="CHEBI:58262"/>
        <dbReference type="ChEBI" id="CHEBI:58349"/>
        <dbReference type="EC" id="1.1.1.267"/>
    </reaction>
    <physiologicalReaction direction="right-to-left" evidence="8">
        <dbReference type="Rhea" id="RHEA:13719"/>
    </physiologicalReaction>
</comment>
<feature type="binding site" evidence="9">
    <location>
        <position position="103"/>
    </location>
    <ligand>
        <name>NADPH</name>
        <dbReference type="ChEBI" id="CHEBI:57783"/>
    </ligand>
</feature>
<evidence type="ECO:0000256" key="9">
    <source>
        <dbReference type="HAMAP-Rule" id="MF_00183"/>
    </source>
</evidence>
<keyword evidence="7 9" id="KW-0414">Isoprene biosynthesis</keyword>
<dbReference type="Pfam" id="PF13288">
    <property type="entry name" value="DXPR_C"/>
    <property type="match status" value="1"/>
</dbReference>
<dbReference type="InterPro" id="IPR003821">
    <property type="entry name" value="DXP_reductoisomerase"/>
</dbReference>
<comment type="function">
    <text evidence="9">Catalyzes the NADPH-dependent rearrangement and reduction of 1-deoxy-D-xylulose-5-phosphate (DXP) to 2-C-methyl-D-erythritol 4-phosphate (MEP).</text>
</comment>
<keyword evidence="15" id="KW-1185">Reference proteome</keyword>
<dbReference type="HAMAP" id="MF_00183">
    <property type="entry name" value="DXP_reductoisom"/>
    <property type="match status" value="1"/>
</dbReference>
<evidence type="ECO:0000256" key="8">
    <source>
        <dbReference type="ARBA" id="ARBA00048543"/>
    </source>
</evidence>
<comment type="similarity">
    <text evidence="2 9">Belongs to the DXR family.</text>
</comment>
<name>A0ABP7I765_9ACTN</name>
<feature type="binding site" evidence="9">
    <location>
        <position position="213"/>
    </location>
    <ligand>
        <name>1-deoxy-D-xylulose 5-phosphate</name>
        <dbReference type="ChEBI" id="CHEBI:57792"/>
    </ligand>
</feature>
<dbReference type="Gene3D" id="1.10.1740.10">
    <property type="match status" value="1"/>
</dbReference>
<evidence type="ECO:0000256" key="1">
    <source>
        <dbReference type="ARBA" id="ARBA00005094"/>
    </source>
</evidence>
<gene>
    <name evidence="9 14" type="primary">dxr</name>
    <name evidence="14" type="ORF">GCM10022226_33550</name>
</gene>
<feature type="domain" description="1-deoxy-D-xylulose 5-phosphate reductoisomerase N-terminal" evidence="11">
    <location>
        <begin position="71"/>
        <end position="195"/>
    </location>
</feature>
<feature type="region of interest" description="Disordered" evidence="10">
    <location>
        <begin position="1"/>
        <end position="63"/>
    </location>
</feature>
<evidence type="ECO:0000313" key="15">
    <source>
        <dbReference type="Proteomes" id="UP001500888"/>
    </source>
</evidence>
<feature type="domain" description="1-deoxy-D-xylulose 5-phosphate reductoisomerase C-terminal" evidence="12">
    <location>
        <begin position="207"/>
        <end position="295"/>
    </location>
</feature>
<feature type="binding site" evidence="9">
    <location>
        <position position="188"/>
    </location>
    <ligand>
        <name>1-deoxy-D-xylulose 5-phosphate</name>
        <dbReference type="ChEBI" id="CHEBI:57792"/>
    </ligand>
</feature>
<evidence type="ECO:0000256" key="5">
    <source>
        <dbReference type="ARBA" id="ARBA00023002"/>
    </source>
</evidence>
<feature type="binding site" evidence="9">
    <location>
        <position position="79"/>
    </location>
    <ligand>
        <name>NADPH</name>
        <dbReference type="ChEBI" id="CHEBI:57783"/>
    </ligand>
</feature>
<keyword evidence="9" id="KW-0460">Magnesium</keyword>
<keyword evidence="6 9" id="KW-0464">Manganese</keyword>
<evidence type="ECO:0000256" key="4">
    <source>
        <dbReference type="ARBA" id="ARBA00022857"/>
    </source>
</evidence>
<feature type="binding site" evidence="9">
    <location>
        <position position="278"/>
    </location>
    <ligand>
        <name>1-deoxy-D-xylulose 5-phosphate</name>
        <dbReference type="ChEBI" id="CHEBI:57792"/>
    </ligand>
</feature>
<dbReference type="Pfam" id="PF02670">
    <property type="entry name" value="DXP_reductoisom"/>
    <property type="match status" value="1"/>
</dbReference>
<dbReference type="PIRSF" id="PIRSF006205">
    <property type="entry name" value="Dxp_reductismrs"/>
    <property type="match status" value="1"/>
</dbReference>
<evidence type="ECO:0000259" key="13">
    <source>
        <dbReference type="Pfam" id="PF13288"/>
    </source>
</evidence>
<feature type="binding site" evidence="9">
    <location>
        <position position="187"/>
    </location>
    <ligand>
        <name>NADPH</name>
        <dbReference type="ChEBI" id="CHEBI:57783"/>
    </ligand>
</feature>
<dbReference type="InterPro" id="IPR036169">
    <property type="entry name" value="DXPR_C_sf"/>
</dbReference>
<comment type="caution">
    <text evidence="9">Lacks conserved residue(s) required for the propagation of feature annotation.</text>
</comment>
<dbReference type="InterPro" id="IPR013644">
    <property type="entry name" value="DXP_reductoisomerase_C"/>
</dbReference>
<dbReference type="Gene3D" id="3.40.50.720">
    <property type="entry name" value="NAD(P)-binding Rossmann-like Domain"/>
    <property type="match status" value="1"/>
</dbReference>
<comment type="cofactor">
    <cofactor evidence="9">
        <name>Mg(2+)</name>
        <dbReference type="ChEBI" id="CHEBI:18420"/>
    </cofactor>
    <cofactor evidence="9">
        <name>Mn(2+)</name>
        <dbReference type="ChEBI" id="CHEBI:29035"/>
    </cofactor>
</comment>
<reference evidence="15" key="1">
    <citation type="journal article" date="2019" name="Int. J. Syst. Evol. Microbiol.">
        <title>The Global Catalogue of Microorganisms (GCM) 10K type strain sequencing project: providing services to taxonomists for standard genome sequencing and annotation.</title>
        <authorList>
            <consortium name="The Broad Institute Genomics Platform"/>
            <consortium name="The Broad Institute Genome Sequencing Center for Infectious Disease"/>
            <person name="Wu L."/>
            <person name="Ma J."/>
        </authorList>
    </citation>
    <scope>NUCLEOTIDE SEQUENCE [LARGE SCALE GENOMIC DNA]</scope>
    <source>
        <strain evidence="15">JCM 16908</strain>
    </source>
</reference>
<dbReference type="SUPFAM" id="SSF69055">
    <property type="entry name" value="1-deoxy-D-xylulose-5-phosphate reductoisomerase, C-terminal domain"/>
    <property type="match status" value="1"/>
</dbReference>
<feature type="binding site" evidence="9">
    <location>
        <position position="284"/>
    </location>
    <ligand>
        <name>1-deoxy-D-xylulose 5-phosphate</name>
        <dbReference type="ChEBI" id="CHEBI:57792"/>
    </ligand>
</feature>
<keyword evidence="4 9" id="KW-0521">NADP</keyword>
<feature type="binding site" evidence="9">
    <location>
        <position position="212"/>
    </location>
    <ligand>
        <name>1-deoxy-D-xylulose 5-phosphate</name>
        <dbReference type="ChEBI" id="CHEBI:57792"/>
    </ligand>
</feature>
<feature type="binding site" evidence="9">
    <location>
        <position position="80"/>
    </location>
    <ligand>
        <name>NADPH</name>
        <dbReference type="ChEBI" id="CHEBI:57783"/>
    </ligand>
</feature>
<dbReference type="EC" id="1.1.1.267" evidence="9"/>
<proteinExistence type="inferred from homology"/>
<accession>A0ABP7I765</accession>
<feature type="binding site" evidence="9">
    <location>
        <position position="242"/>
    </location>
    <ligand>
        <name>1-deoxy-D-xylulose 5-phosphate</name>
        <dbReference type="ChEBI" id="CHEBI:57792"/>
    </ligand>
</feature>
<dbReference type="EMBL" id="BAAAZR010000008">
    <property type="protein sequence ID" value="GAA3810476.1"/>
    <property type="molecule type" value="Genomic_DNA"/>
</dbReference>
<feature type="binding site" evidence="9">
    <location>
        <position position="211"/>
    </location>
    <ligand>
        <name>Mn(2+)</name>
        <dbReference type="ChEBI" id="CHEBI:29035"/>
    </ligand>
</feature>
<dbReference type="InterPro" id="IPR026877">
    <property type="entry name" value="DXPR_C"/>
</dbReference>